<evidence type="ECO:0000256" key="8">
    <source>
        <dbReference type="ARBA" id="ARBA00022801"/>
    </source>
</evidence>
<evidence type="ECO:0000256" key="15">
    <source>
        <dbReference type="PIRSR" id="PIRSR006769-2"/>
    </source>
</evidence>
<dbReference type="RefSeq" id="WP_009033922.1">
    <property type="nucleotide sequence ID" value="NZ_ALWO02000033.1"/>
</dbReference>
<evidence type="ECO:0000313" key="19">
    <source>
        <dbReference type="Proteomes" id="UP000006073"/>
    </source>
</evidence>
<keyword evidence="12" id="KW-0511">Multifunctional enzyme</keyword>
<comment type="similarity">
    <text evidence="4 13">In the N-terminal section; belongs to the cytidine and deoxycytidylate deaminase family.</text>
</comment>
<evidence type="ECO:0000256" key="4">
    <source>
        <dbReference type="ARBA" id="ARBA00005259"/>
    </source>
</evidence>
<feature type="binding site" evidence="15">
    <location>
        <position position="199"/>
    </location>
    <ligand>
        <name>NADP(+)</name>
        <dbReference type="ChEBI" id="CHEBI:58349"/>
    </ligand>
</feature>
<dbReference type="SUPFAM" id="SSF53927">
    <property type="entry name" value="Cytidine deaminase-like"/>
    <property type="match status" value="1"/>
</dbReference>
<dbReference type="PANTHER" id="PTHR38011">
    <property type="entry name" value="DIHYDROFOLATE REDUCTASE FAMILY PROTEIN (AFU_ORTHOLOGUE AFUA_8G06820)"/>
    <property type="match status" value="1"/>
</dbReference>
<dbReference type="EC" id="1.1.1.193" evidence="13"/>
<keyword evidence="11 13" id="KW-0560">Oxidoreductase</keyword>
<dbReference type="OrthoDB" id="9800865at2"/>
<feature type="domain" description="CMP/dCMP-type deaminase" evidence="17">
    <location>
        <begin position="2"/>
        <end position="126"/>
    </location>
</feature>
<dbReference type="GO" id="GO:0008703">
    <property type="term" value="F:5-amino-6-(5-phosphoribosylamino)uracil reductase activity"/>
    <property type="evidence" value="ECO:0007669"/>
    <property type="project" value="UniProtKB-EC"/>
</dbReference>
<evidence type="ECO:0000259" key="17">
    <source>
        <dbReference type="PROSITE" id="PS51747"/>
    </source>
</evidence>
<comment type="catalytic activity">
    <reaction evidence="13">
        <text>5-amino-6-(5-phospho-D-ribitylamino)uracil + NADP(+) = 5-amino-6-(5-phospho-D-ribosylamino)uracil + NADPH + H(+)</text>
        <dbReference type="Rhea" id="RHEA:17845"/>
        <dbReference type="ChEBI" id="CHEBI:15378"/>
        <dbReference type="ChEBI" id="CHEBI:57783"/>
        <dbReference type="ChEBI" id="CHEBI:58349"/>
        <dbReference type="ChEBI" id="CHEBI:58421"/>
        <dbReference type="ChEBI" id="CHEBI:58453"/>
        <dbReference type="EC" id="1.1.1.193"/>
    </reaction>
</comment>
<feature type="binding site" evidence="16">
    <location>
        <position position="51"/>
    </location>
    <ligand>
        <name>Zn(2+)</name>
        <dbReference type="ChEBI" id="CHEBI:29105"/>
        <note>catalytic</note>
    </ligand>
</feature>
<dbReference type="GO" id="GO:0009231">
    <property type="term" value="P:riboflavin biosynthetic process"/>
    <property type="evidence" value="ECO:0007669"/>
    <property type="project" value="UniProtKB-UniPathway"/>
</dbReference>
<evidence type="ECO:0000256" key="10">
    <source>
        <dbReference type="ARBA" id="ARBA00022857"/>
    </source>
</evidence>
<evidence type="ECO:0000256" key="13">
    <source>
        <dbReference type="PIRNR" id="PIRNR006769"/>
    </source>
</evidence>
<dbReference type="eggNOG" id="COG1985">
    <property type="taxonomic scope" value="Bacteria"/>
</dbReference>
<dbReference type="GO" id="GO:0008835">
    <property type="term" value="F:diaminohydroxyphosphoribosylaminopyrimidine deaminase activity"/>
    <property type="evidence" value="ECO:0007669"/>
    <property type="project" value="UniProtKB-EC"/>
</dbReference>
<dbReference type="PANTHER" id="PTHR38011:SF7">
    <property type="entry name" value="2,5-DIAMINO-6-RIBOSYLAMINO-4(3H)-PYRIMIDINONE 5'-PHOSPHATE REDUCTASE"/>
    <property type="match status" value="1"/>
</dbReference>
<comment type="similarity">
    <text evidence="5 13">In the C-terminal section; belongs to the HTP reductase family.</text>
</comment>
<evidence type="ECO:0000256" key="3">
    <source>
        <dbReference type="ARBA" id="ARBA00004910"/>
    </source>
</evidence>
<evidence type="ECO:0000256" key="12">
    <source>
        <dbReference type="ARBA" id="ARBA00023268"/>
    </source>
</evidence>
<comment type="function">
    <text evidence="1 13">Converts 2,5-diamino-6-(ribosylamino)-4(3h)-pyrimidinone 5'-phosphate into 5-amino-6-(ribosylamino)-2,4(1h,3h)-pyrimidinedione 5'-phosphate.</text>
</comment>
<dbReference type="FunFam" id="3.40.140.10:FF:000025">
    <property type="entry name" value="Riboflavin biosynthesis protein RibD"/>
    <property type="match status" value="1"/>
</dbReference>
<proteinExistence type="inferred from homology"/>
<organism evidence="18 19">
    <name type="scientific">Indibacter alkaliphilus (strain CCUG 57479 / KCTC 22604 / LW1)</name>
    <dbReference type="NCBI Taxonomy" id="1189612"/>
    <lineage>
        <taxon>Bacteria</taxon>
        <taxon>Pseudomonadati</taxon>
        <taxon>Bacteroidota</taxon>
        <taxon>Cytophagia</taxon>
        <taxon>Cytophagales</taxon>
        <taxon>Cyclobacteriaceae</taxon>
    </lineage>
</organism>
<feature type="binding site" evidence="15">
    <location>
        <position position="210"/>
    </location>
    <ligand>
        <name>substrate</name>
    </ligand>
</feature>
<keyword evidence="7 13" id="KW-0479">Metal-binding</keyword>
<evidence type="ECO:0000256" key="11">
    <source>
        <dbReference type="ARBA" id="ARBA00023002"/>
    </source>
</evidence>
<dbReference type="InterPro" id="IPR050765">
    <property type="entry name" value="Riboflavin_Biosynth_HTPR"/>
</dbReference>
<dbReference type="NCBIfam" id="TIGR00326">
    <property type="entry name" value="eubact_ribD"/>
    <property type="match status" value="1"/>
</dbReference>
<feature type="binding site" evidence="15">
    <location>
        <position position="207"/>
    </location>
    <ligand>
        <name>substrate</name>
    </ligand>
</feature>
<dbReference type="EMBL" id="ALWO02000033">
    <property type="protein sequence ID" value="EOZ96550.1"/>
    <property type="molecule type" value="Genomic_DNA"/>
</dbReference>
<feature type="binding site" evidence="15">
    <location>
        <position position="157"/>
    </location>
    <ligand>
        <name>NADP(+)</name>
        <dbReference type="ChEBI" id="CHEBI:58349"/>
    </ligand>
</feature>
<keyword evidence="10 13" id="KW-0521">NADP</keyword>
<feature type="binding site" evidence="15">
    <location>
        <position position="187"/>
    </location>
    <ligand>
        <name>substrate</name>
    </ligand>
</feature>
<evidence type="ECO:0000256" key="1">
    <source>
        <dbReference type="ARBA" id="ARBA00002151"/>
    </source>
</evidence>
<dbReference type="InterPro" id="IPR002734">
    <property type="entry name" value="RibDG_C"/>
</dbReference>
<keyword evidence="6 13" id="KW-0686">Riboflavin biosynthesis</keyword>
<dbReference type="InterPro" id="IPR002125">
    <property type="entry name" value="CMP_dCMP_dom"/>
</dbReference>
<reference evidence="18 19" key="1">
    <citation type="journal article" date="2013" name="Genome Announc.">
        <title>Draft Genome Sequence of Indibacter alkaliphilus Strain LW1T, Isolated from Lonar Lake, a Haloalkaline Lake in the Buldana District of Maharashtra, India.</title>
        <authorList>
            <person name="Singh A."/>
            <person name="Kumar Jangir P."/>
            <person name="Sharma R."/>
            <person name="Singh A."/>
            <person name="Kumar Pinnaka A."/>
            <person name="Shivaji S."/>
        </authorList>
    </citation>
    <scope>NUCLEOTIDE SEQUENCE [LARGE SCALE GENOMIC DNA]</scope>
    <source>
        <strain evidence="19">CCUG 57479 / KCTC 22604 / LW1</strain>
    </source>
</reference>
<evidence type="ECO:0000256" key="2">
    <source>
        <dbReference type="ARBA" id="ARBA00004882"/>
    </source>
</evidence>
<dbReference type="InterPro" id="IPR016193">
    <property type="entry name" value="Cytidine_deaminase-like"/>
</dbReference>
<protein>
    <recommendedName>
        <fullName evidence="13">Riboflavin biosynthesis protein RibD</fullName>
    </recommendedName>
    <domain>
        <recommendedName>
            <fullName evidence="13">Diaminohydroxyphosphoribosylaminopyrimidine deaminase</fullName>
            <shortName evidence="13">DRAP deaminase</shortName>
            <ecNumber evidence="13">3.5.4.26</ecNumber>
        </recommendedName>
        <alternativeName>
            <fullName evidence="13">Riboflavin-specific deaminase</fullName>
        </alternativeName>
    </domain>
    <domain>
        <recommendedName>
            <fullName evidence="13">5-amino-6-(5-phosphoribosylamino)uracil reductase</fullName>
            <ecNumber evidence="13">1.1.1.193</ecNumber>
        </recommendedName>
        <alternativeName>
            <fullName evidence="13">HTP reductase</fullName>
        </alternativeName>
    </domain>
</protein>
<name>S2DHH1_INDAL</name>
<gene>
    <name evidence="18" type="ORF">A33Q_2320</name>
</gene>
<feature type="active site" description="Proton donor" evidence="14">
    <location>
        <position position="53"/>
    </location>
</feature>
<accession>S2DHH1</accession>
<evidence type="ECO:0000256" key="6">
    <source>
        <dbReference type="ARBA" id="ARBA00022619"/>
    </source>
</evidence>
<dbReference type="PIRSF" id="PIRSF006769">
    <property type="entry name" value="RibD"/>
    <property type="match status" value="1"/>
</dbReference>
<keyword evidence="9 13" id="KW-0862">Zinc</keyword>
<dbReference type="GO" id="GO:0008270">
    <property type="term" value="F:zinc ion binding"/>
    <property type="evidence" value="ECO:0007669"/>
    <property type="project" value="InterPro"/>
</dbReference>
<feature type="binding site" evidence="15">
    <location>
        <position position="171"/>
    </location>
    <ligand>
        <name>substrate</name>
    </ligand>
</feature>
<evidence type="ECO:0000256" key="14">
    <source>
        <dbReference type="PIRSR" id="PIRSR006769-1"/>
    </source>
</evidence>
<comment type="pathway">
    <text evidence="3 13">Cofactor biosynthesis; riboflavin biosynthesis; 5-amino-6-(D-ribitylamino)uracil from GTP: step 3/4.</text>
</comment>
<dbReference type="InterPro" id="IPR024072">
    <property type="entry name" value="DHFR-like_dom_sf"/>
</dbReference>
<dbReference type="PROSITE" id="PS00903">
    <property type="entry name" value="CYT_DCMP_DEAMINASES_1"/>
    <property type="match status" value="1"/>
</dbReference>
<dbReference type="InterPro" id="IPR016192">
    <property type="entry name" value="APOBEC/CMP_deaminase_Zn-bd"/>
</dbReference>
<feature type="binding site" evidence="15">
    <location>
        <position position="284"/>
    </location>
    <ligand>
        <name>substrate</name>
    </ligand>
</feature>
<comment type="catalytic activity">
    <reaction evidence="13">
        <text>2,5-diamino-6-hydroxy-4-(5-phosphoribosylamino)-pyrimidine + H2O + H(+) = 5-amino-6-(5-phospho-D-ribosylamino)uracil + NH4(+)</text>
        <dbReference type="Rhea" id="RHEA:21868"/>
        <dbReference type="ChEBI" id="CHEBI:15377"/>
        <dbReference type="ChEBI" id="CHEBI:15378"/>
        <dbReference type="ChEBI" id="CHEBI:28938"/>
        <dbReference type="ChEBI" id="CHEBI:58453"/>
        <dbReference type="ChEBI" id="CHEBI:58614"/>
        <dbReference type="EC" id="3.5.4.26"/>
    </reaction>
</comment>
<dbReference type="Pfam" id="PF00383">
    <property type="entry name" value="dCMP_cyt_deam_1"/>
    <property type="match status" value="1"/>
</dbReference>
<dbReference type="SUPFAM" id="SSF53597">
    <property type="entry name" value="Dihydrofolate reductase-like"/>
    <property type="match status" value="1"/>
</dbReference>
<keyword evidence="19" id="KW-1185">Reference proteome</keyword>
<comment type="cofactor">
    <cofactor evidence="13 16">
        <name>Zn(2+)</name>
        <dbReference type="ChEBI" id="CHEBI:29105"/>
    </cofactor>
    <text evidence="13 16">Binds 1 zinc ion.</text>
</comment>
<feature type="binding site" evidence="16">
    <location>
        <position position="78"/>
    </location>
    <ligand>
        <name>Zn(2+)</name>
        <dbReference type="ChEBI" id="CHEBI:29105"/>
        <note>catalytic</note>
    </ligand>
</feature>
<dbReference type="AlphaFoldDB" id="S2DHH1"/>
<feature type="binding site" evidence="15">
    <location>
        <position position="203"/>
    </location>
    <ligand>
        <name>substrate</name>
    </ligand>
</feature>
<evidence type="ECO:0000256" key="5">
    <source>
        <dbReference type="ARBA" id="ARBA00007417"/>
    </source>
</evidence>
<evidence type="ECO:0000256" key="7">
    <source>
        <dbReference type="ARBA" id="ARBA00022723"/>
    </source>
</evidence>
<dbReference type="UniPathway" id="UPA00275">
    <property type="reaction ID" value="UER00401"/>
</dbReference>
<keyword evidence="8 13" id="KW-0378">Hydrolase</keyword>
<dbReference type="Proteomes" id="UP000006073">
    <property type="component" value="Unassembled WGS sequence"/>
</dbReference>
<dbReference type="CDD" id="cd01284">
    <property type="entry name" value="Riboflavin_deaminase-reductase"/>
    <property type="match status" value="1"/>
</dbReference>
<dbReference type="InterPro" id="IPR004794">
    <property type="entry name" value="Eubact_RibD"/>
</dbReference>
<evidence type="ECO:0000256" key="9">
    <source>
        <dbReference type="ARBA" id="ARBA00022833"/>
    </source>
</evidence>
<feature type="binding site" evidence="16">
    <location>
        <position position="87"/>
    </location>
    <ligand>
        <name>Zn(2+)</name>
        <dbReference type="ChEBI" id="CHEBI:29105"/>
        <note>catalytic</note>
    </ligand>
</feature>
<comment type="caution">
    <text evidence="18">The sequence shown here is derived from an EMBL/GenBank/DDBJ whole genome shotgun (WGS) entry which is preliminary data.</text>
</comment>
<dbReference type="PROSITE" id="PS51747">
    <property type="entry name" value="CYT_DCMP_DEAMINASES_2"/>
    <property type="match status" value="1"/>
</dbReference>
<evidence type="ECO:0000256" key="16">
    <source>
        <dbReference type="PIRSR" id="PIRSR006769-3"/>
    </source>
</evidence>
<dbReference type="Gene3D" id="3.40.140.10">
    <property type="entry name" value="Cytidine Deaminase, domain 2"/>
    <property type="match status" value="1"/>
</dbReference>
<comment type="pathway">
    <text evidence="2 13">Cofactor biosynthesis; riboflavin biosynthesis; 5-amino-6-(D-ribitylamino)uracil from GTP: step 2/4.</text>
</comment>
<dbReference type="eggNOG" id="COG0117">
    <property type="taxonomic scope" value="Bacteria"/>
</dbReference>
<sequence length="344" mass="39010">MTRDEEFMQRALDLARQGEGNVRPNPMVGCVIVYLDRIIGEGYHMAYGGPHAEPNAIGAVRDQELLNEATVYVNLEPCAHWGKTPPCADLLVKTKVKKVVIACVDSNPLVGGKGISKLLNAGIEVETGVLEREAKELNRRFFTYIEKKRPYVLLKWAETLDGFVARENFDSKWISNTYSRQLVHKWRSEEAAIMVGTSTAQYDNPKLNVRDWSGNDPIRVVIDRHLTLDPNLYLFDHSQSTICYNQLKQESEENLEFVQMPADFEIEEVLQDLYNKKVQSILVEGGSQILNKFISKNLWDEARVFTGPVSFGKGIKAPNIQGLPYQESGIMGDKLKIYRNTNQE</sequence>
<dbReference type="Gene3D" id="3.40.430.10">
    <property type="entry name" value="Dihydrofolate Reductase, subunit A"/>
    <property type="match status" value="1"/>
</dbReference>
<dbReference type="Pfam" id="PF01872">
    <property type="entry name" value="RibD_C"/>
    <property type="match status" value="1"/>
</dbReference>
<dbReference type="EC" id="3.5.4.26" evidence="13"/>
<evidence type="ECO:0000313" key="18">
    <source>
        <dbReference type="EMBL" id="EOZ96550.1"/>
    </source>
</evidence>
<dbReference type="STRING" id="1189612.A33Q_2320"/>
<feature type="binding site" evidence="15">
    <location>
        <position position="173"/>
    </location>
    <ligand>
        <name>NADP(+)</name>
        <dbReference type="ChEBI" id="CHEBI:58349"/>
    </ligand>
</feature>